<feature type="transmembrane region" description="Helical" evidence="9">
    <location>
        <begin position="190"/>
        <end position="212"/>
    </location>
</feature>
<name>A0A2T2ZS80_9PEZI</name>
<feature type="transmembrane region" description="Helical" evidence="9">
    <location>
        <begin position="159"/>
        <end position="178"/>
    </location>
</feature>
<dbReference type="PANTHER" id="PTHR30540:SF83">
    <property type="entry name" value="K+ POTASSIUM TRANSPORTER"/>
    <property type="match status" value="1"/>
</dbReference>
<sequence>MPDSTTGVIYGDIGTSPLYVYSSTFTSQPSWLDLVGALSIIIWSLTLIVTVKYGFIVLSADDDGQGGTFALYSLLSRYINIVHRNPSEKGVRLERYRTGDLRPGARSVRRFLENSPASKTLLKVVGVLGVSMIMADGVLTPAQSVLGAIQGIRVVNPSLGTPVIIGVSCAILVILFALQPFGTSKLGTGFAPIVVVWLLFNLVSGIYNLAIYDYTVLKAFSPYFAFSYLIRNGEQGWRSLGGLLLAFTGVEALFADLGAFGKRAIQISWLCIAYPCLLFAYIGQAAYISQDASGTAWSNPFFSTVPPGTLIFSLILAVLAAIVASQALITSTFQLLSQIMRMSYFPHIKVVHTSHAFHEHIYLPLANWLLMIGTVIVTAVYNNTTSLGNAYGVCVICVTFITTCMVALVAIVVWRLPVLVVLPVWLVFACLDGMYLSAVLTKVPDGAWFTILLAALLCSIFILWRFGKEAQWAAEHMDRLTVSGLFVTERVDGATLGQGHPTSSASSSNSLTSSLQTRTQAVDTAAPTATTSSTRRKHTKTVTRLHPVFGHTQISTVPGLGIFFDKSGDLDFLPPSFTHFVRKFAVRPAVTVFFHMRPLPVASVPCAERYVVVQLRGSDTCTLTCTDNDLGDEHGEEPQGGGHGTSPYMYSVVLRHGYADDVLKPGMARELVAQIELAISRNATRQNNNDNINNNRNGVSRDGSELKALHAALEAQVVYVLGKETMRVKHQTGSVSLRGRWSPWTVVRRTLLWAFLWIRENSRTKLADLDIDVDKMVEVGFLKEI</sequence>
<dbReference type="Pfam" id="PF02705">
    <property type="entry name" value="K_trans"/>
    <property type="match status" value="1"/>
</dbReference>
<keyword evidence="3" id="KW-0633">Potassium transport</keyword>
<dbReference type="STRING" id="2025994.A0A2T2ZS80"/>
<feature type="transmembrane region" description="Helical" evidence="9">
    <location>
        <begin position="390"/>
        <end position="413"/>
    </location>
</feature>
<evidence type="ECO:0000256" key="5">
    <source>
        <dbReference type="ARBA" id="ARBA00022958"/>
    </source>
</evidence>
<evidence type="ECO:0000256" key="9">
    <source>
        <dbReference type="SAM" id="Phobius"/>
    </source>
</evidence>
<feature type="transmembrane region" description="Helical" evidence="9">
    <location>
        <begin position="31"/>
        <end position="51"/>
    </location>
</feature>
<dbReference type="InParanoid" id="A0A2T2ZS80"/>
<evidence type="ECO:0000256" key="2">
    <source>
        <dbReference type="ARBA" id="ARBA00022448"/>
    </source>
</evidence>
<dbReference type="InterPro" id="IPR053951">
    <property type="entry name" value="K_trans_N"/>
</dbReference>
<dbReference type="GO" id="GO:0016020">
    <property type="term" value="C:membrane"/>
    <property type="evidence" value="ECO:0007669"/>
    <property type="project" value="UniProtKB-SubCell"/>
</dbReference>
<keyword evidence="5" id="KW-0630">Potassium</keyword>
<evidence type="ECO:0000313" key="12">
    <source>
        <dbReference type="EMBL" id="PSR74851.1"/>
    </source>
</evidence>
<dbReference type="PANTHER" id="PTHR30540">
    <property type="entry name" value="OSMOTIC STRESS POTASSIUM TRANSPORTER"/>
    <property type="match status" value="1"/>
</dbReference>
<dbReference type="AlphaFoldDB" id="A0A2T2ZS80"/>
<dbReference type="NCBIfam" id="TIGR00794">
    <property type="entry name" value="kup"/>
    <property type="match status" value="1"/>
</dbReference>
<dbReference type="GO" id="GO:0015079">
    <property type="term" value="F:potassium ion transmembrane transporter activity"/>
    <property type="evidence" value="ECO:0007669"/>
    <property type="project" value="InterPro"/>
</dbReference>
<keyword evidence="8 9" id="KW-0472">Membrane</keyword>
<keyword evidence="7" id="KW-0406">Ion transport</keyword>
<dbReference type="EMBL" id="KZ678828">
    <property type="protein sequence ID" value="PSR74851.1"/>
    <property type="molecule type" value="Genomic_DNA"/>
</dbReference>
<proteinExistence type="predicted"/>
<comment type="subcellular location">
    <subcellularLocation>
        <location evidence="1">Membrane</location>
        <topology evidence="1">Multi-pass membrane protein</topology>
    </subcellularLocation>
</comment>
<dbReference type="InterPro" id="IPR003855">
    <property type="entry name" value="K+_transporter"/>
</dbReference>
<evidence type="ECO:0000256" key="3">
    <source>
        <dbReference type="ARBA" id="ARBA00022538"/>
    </source>
</evidence>
<keyword evidence="4 9" id="KW-0812">Transmembrane</keyword>
<feature type="transmembrane region" description="Helical" evidence="9">
    <location>
        <begin position="365"/>
        <end position="384"/>
    </location>
</feature>
<reference evidence="12 13" key="1">
    <citation type="journal article" date="2018" name="Mycol. Prog.">
        <title>Coniella lustricola, a new species from submerged detritus.</title>
        <authorList>
            <person name="Raudabaugh D.B."/>
            <person name="Iturriaga T."/>
            <person name="Carver A."/>
            <person name="Mondo S."/>
            <person name="Pangilinan J."/>
            <person name="Lipzen A."/>
            <person name="He G."/>
            <person name="Amirebrahimi M."/>
            <person name="Grigoriev I.V."/>
            <person name="Miller A.N."/>
        </authorList>
    </citation>
    <scope>NUCLEOTIDE SEQUENCE [LARGE SCALE GENOMIC DNA]</scope>
    <source>
        <strain evidence="12 13">B22-T-1</strain>
    </source>
</reference>
<keyword evidence="2" id="KW-0813">Transport</keyword>
<dbReference type="Proteomes" id="UP000241462">
    <property type="component" value="Unassembled WGS sequence"/>
</dbReference>
<evidence type="ECO:0000256" key="1">
    <source>
        <dbReference type="ARBA" id="ARBA00004141"/>
    </source>
</evidence>
<feature type="transmembrane region" description="Helical" evidence="9">
    <location>
        <begin position="236"/>
        <end position="255"/>
    </location>
</feature>
<feature type="domain" description="K+ potassium transporter C-terminal" evidence="11">
    <location>
        <begin position="558"/>
        <end position="785"/>
    </location>
</feature>
<dbReference type="InterPro" id="IPR053952">
    <property type="entry name" value="K_trans_C"/>
</dbReference>
<feature type="transmembrane region" description="Helical" evidence="9">
    <location>
        <begin position="267"/>
        <end position="289"/>
    </location>
</feature>
<dbReference type="OrthoDB" id="504708at2759"/>
<evidence type="ECO:0000259" key="10">
    <source>
        <dbReference type="Pfam" id="PF02705"/>
    </source>
</evidence>
<keyword evidence="6 9" id="KW-1133">Transmembrane helix</keyword>
<evidence type="ECO:0000256" key="8">
    <source>
        <dbReference type="ARBA" id="ARBA00023136"/>
    </source>
</evidence>
<gene>
    <name evidence="12" type="ORF">BD289DRAFT_497624</name>
</gene>
<evidence type="ECO:0000256" key="7">
    <source>
        <dbReference type="ARBA" id="ARBA00023065"/>
    </source>
</evidence>
<evidence type="ECO:0000313" key="13">
    <source>
        <dbReference type="Proteomes" id="UP000241462"/>
    </source>
</evidence>
<evidence type="ECO:0000256" key="6">
    <source>
        <dbReference type="ARBA" id="ARBA00022989"/>
    </source>
</evidence>
<dbReference type="Pfam" id="PF22776">
    <property type="entry name" value="K_trans_C"/>
    <property type="match status" value="1"/>
</dbReference>
<keyword evidence="13" id="KW-1185">Reference proteome</keyword>
<protein>
    <submittedName>
        <fullName evidence="12">Potassium transporter-domain-containing protein</fullName>
    </submittedName>
</protein>
<accession>A0A2T2ZS80</accession>
<feature type="transmembrane region" description="Helical" evidence="9">
    <location>
        <begin position="420"/>
        <end position="440"/>
    </location>
</feature>
<feature type="transmembrane region" description="Helical" evidence="9">
    <location>
        <begin position="309"/>
        <end position="336"/>
    </location>
</feature>
<feature type="transmembrane region" description="Helical" evidence="9">
    <location>
        <begin position="446"/>
        <end position="467"/>
    </location>
</feature>
<feature type="domain" description="K+ potassium transporter integral membrane" evidence="10">
    <location>
        <begin position="5"/>
        <end position="483"/>
    </location>
</feature>
<organism evidence="12 13">
    <name type="scientific">Coniella lustricola</name>
    <dbReference type="NCBI Taxonomy" id="2025994"/>
    <lineage>
        <taxon>Eukaryota</taxon>
        <taxon>Fungi</taxon>
        <taxon>Dikarya</taxon>
        <taxon>Ascomycota</taxon>
        <taxon>Pezizomycotina</taxon>
        <taxon>Sordariomycetes</taxon>
        <taxon>Sordariomycetidae</taxon>
        <taxon>Diaporthales</taxon>
        <taxon>Schizoparmaceae</taxon>
        <taxon>Coniella</taxon>
    </lineage>
</organism>
<evidence type="ECO:0000259" key="11">
    <source>
        <dbReference type="Pfam" id="PF22776"/>
    </source>
</evidence>
<evidence type="ECO:0000256" key="4">
    <source>
        <dbReference type="ARBA" id="ARBA00022692"/>
    </source>
</evidence>